<comment type="caution">
    <text evidence="1">The sequence shown here is derived from an EMBL/GenBank/DDBJ whole genome shotgun (WGS) entry which is preliminary data.</text>
</comment>
<feature type="non-terminal residue" evidence="1">
    <location>
        <position position="67"/>
    </location>
</feature>
<proteinExistence type="predicted"/>
<protein>
    <submittedName>
        <fullName evidence="1">Uncharacterized protein</fullName>
    </submittedName>
</protein>
<organism evidence="1 2">
    <name type="scientific">Corchorus capsularis</name>
    <name type="common">Jute</name>
    <dbReference type="NCBI Taxonomy" id="210143"/>
    <lineage>
        <taxon>Eukaryota</taxon>
        <taxon>Viridiplantae</taxon>
        <taxon>Streptophyta</taxon>
        <taxon>Embryophyta</taxon>
        <taxon>Tracheophyta</taxon>
        <taxon>Spermatophyta</taxon>
        <taxon>Magnoliopsida</taxon>
        <taxon>eudicotyledons</taxon>
        <taxon>Gunneridae</taxon>
        <taxon>Pentapetalae</taxon>
        <taxon>rosids</taxon>
        <taxon>malvids</taxon>
        <taxon>Malvales</taxon>
        <taxon>Malvaceae</taxon>
        <taxon>Grewioideae</taxon>
        <taxon>Apeibeae</taxon>
        <taxon>Corchorus</taxon>
    </lineage>
</organism>
<sequence length="67" mass="7731">MASDFSSPKEIWEKCPLDLAVDKDFMDSKIISFGFTMGYQSVVRAKPINNMNVILFKDQVFLPRDRV</sequence>
<evidence type="ECO:0000313" key="1">
    <source>
        <dbReference type="EMBL" id="OMO59268.1"/>
    </source>
</evidence>
<name>A0A1R3GMC9_COCAP</name>
<gene>
    <name evidence="1" type="ORF">CCACVL1_24965</name>
</gene>
<evidence type="ECO:0000313" key="2">
    <source>
        <dbReference type="Proteomes" id="UP000188268"/>
    </source>
</evidence>
<dbReference type="EMBL" id="AWWV01014000">
    <property type="protein sequence ID" value="OMO59268.1"/>
    <property type="molecule type" value="Genomic_DNA"/>
</dbReference>
<dbReference type="Gramene" id="OMO59268">
    <property type="protein sequence ID" value="OMO59268"/>
    <property type="gene ID" value="CCACVL1_24965"/>
</dbReference>
<dbReference type="AlphaFoldDB" id="A0A1R3GMC9"/>
<reference evidence="1 2" key="1">
    <citation type="submission" date="2013-09" db="EMBL/GenBank/DDBJ databases">
        <title>Corchorus capsularis genome sequencing.</title>
        <authorList>
            <person name="Alam M."/>
            <person name="Haque M.S."/>
            <person name="Islam M.S."/>
            <person name="Emdad E.M."/>
            <person name="Islam M.M."/>
            <person name="Ahmed B."/>
            <person name="Halim A."/>
            <person name="Hossen Q.M.M."/>
            <person name="Hossain M.Z."/>
            <person name="Ahmed R."/>
            <person name="Khan M.M."/>
            <person name="Islam R."/>
            <person name="Rashid M.M."/>
            <person name="Khan S.A."/>
            <person name="Rahman M.S."/>
            <person name="Alam M."/>
        </authorList>
    </citation>
    <scope>NUCLEOTIDE SEQUENCE [LARGE SCALE GENOMIC DNA]</scope>
    <source>
        <strain evidence="2">cv. CVL-1</strain>
        <tissue evidence="1">Whole seedling</tissue>
    </source>
</reference>
<dbReference type="Proteomes" id="UP000188268">
    <property type="component" value="Unassembled WGS sequence"/>
</dbReference>
<accession>A0A1R3GMC9</accession>
<keyword evidence="2" id="KW-1185">Reference proteome</keyword>